<evidence type="ECO:0000256" key="2">
    <source>
        <dbReference type="ARBA" id="ARBA00023033"/>
    </source>
</evidence>
<evidence type="ECO:0000256" key="1">
    <source>
        <dbReference type="ARBA" id="ARBA00023002"/>
    </source>
</evidence>
<dbReference type="AlphaFoldDB" id="Q8KQE9"/>
<dbReference type="InterPro" id="IPR003430">
    <property type="entry name" value="Phenol_Hydrox"/>
</dbReference>
<dbReference type="KEGG" id="ag:AAM19728"/>
<dbReference type="InterPro" id="IPR012078">
    <property type="entry name" value="MP_mOase_hydro"/>
</dbReference>
<reference evidence="3" key="1">
    <citation type="journal article" date="2002" name="Microbiology">
        <title>Molecular analysis of the soluble butane monooxygenase from 'Pseudomonas butanovora'.</title>
        <authorList>
            <person name="Sluis M.K."/>
            <person name="Sayavedra-Soto L.A."/>
            <person name="Arp D.J."/>
        </authorList>
    </citation>
    <scope>NUCLEOTIDE SEQUENCE</scope>
</reference>
<name>Q8KQE9_9RHOO</name>
<dbReference type="BRENDA" id="1.14.13.230">
    <property type="organism ID" value="8965"/>
</dbReference>
<keyword evidence="1" id="KW-0560">Oxidoreductase</keyword>
<dbReference type="InterPro" id="IPR012348">
    <property type="entry name" value="RNR-like"/>
</dbReference>
<dbReference type="Gene3D" id="1.10.620.20">
    <property type="entry name" value="Ribonucleotide Reductase, subunit A"/>
    <property type="match status" value="1"/>
</dbReference>
<proteinExistence type="predicted"/>
<accession>Q8KQE9</accession>
<dbReference type="Pfam" id="PF02332">
    <property type="entry name" value="Phenol_Hydrox"/>
    <property type="match status" value="1"/>
</dbReference>
<sequence length="391" mass="45000">MSTNIFTRGMVDPERQACIQEVVPKAPLETKRDHIPFAKRGWRRLTEYEAVMLHAQNSLDAVPGSQEVGEVVQKWPGGRPNYGVESTAALSSNWFHFRDPSKRWFMPYVKQKNEEGQTAERAMKSWAEGGDAEMMNAAWREHILARHYGAFVYNEYGLFSAHSTTVYGGLSDLIKTWIAEAAFDKNDAGQMIQMQRVLLSKVFPGFDADLAEAKQAWTEDKSWKPAREFVEHIWAETYDWVEQLWAIHAVYDHIFGQFVRREFFQRLGGIHGDTLTPFIQNQALTYHLQARDGVTALCFKFLIEDEPVYAQHNRRYLRAWTGRYLPQVGRALKAFLAIYKEVPVKIDGVTCREGVRASVERVVDDWAARFAEPINFKFNRAAFIDDVLSGY</sequence>
<reference evidence="3" key="3">
    <citation type="journal article" date="2008" name="Microbiology">
        <title>Involvement of BmoR and BmoG in n-alkane metabolism in 'Pseudomonas butanovora'.</title>
        <authorList>
            <person name="Kurth E.G."/>
            <person name="Doughty D.M."/>
            <person name="Bottomley P.J."/>
            <person name="Arp D.J."/>
            <person name="Sayavedra-Soto L.A."/>
        </authorList>
    </citation>
    <scope>NUCLEOTIDE SEQUENCE</scope>
</reference>
<dbReference type="InterPro" id="IPR009078">
    <property type="entry name" value="Ferritin-like_SF"/>
</dbReference>
<protein>
    <submittedName>
        <fullName evidence="3">Butane monooxygenase hydroxylase BMOH beta subunit</fullName>
    </submittedName>
</protein>
<dbReference type="CDD" id="cd01058">
    <property type="entry name" value="AAMH_B"/>
    <property type="match status" value="1"/>
</dbReference>
<gene>
    <name evidence="3" type="primary">bmoY</name>
</gene>
<dbReference type="EMBL" id="AY093933">
    <property type="protein sequence ID" value="AAM19728.1"/>
    <property type="molecule type" value="Genomic_DNA"/>
</dbReference>
<organism evidence="3">
    <name type="scientific">Thauera butanivorans</name>
    <dbReference type="NCBI Taxonomy" id="86174"/>
    <lineage>
        <taxon>Bacteria</taxon>
        <taxon>Pseudomonadati</taxon>
        <taxon>Pseudomonadota</taxon>
        <taxon>Betaproteobacteria</taxon>
        <taxon>Rhodocyclales</taxon>
        <taxon>Zoogloeaceae</taxon>
        <taxon>Thauera</taxon>
    </lineage>
</organism>
<keyword evidence="2 3" id="KW-0503">Monooxygenase</keyword>
<dbReference type="PIRSF" id="PIRSF000040">
    <property type="entry name" value="MMOH_comp"/>
    <property type="match status" value="1"/>
</dbReference>
<evidence type="ECO:0000313" key="3">
    <source>
        <dbReference type="EMBL" id="AAM19728.1"/>
    </source>
</evidence>
<reference evidence="3" key="2">
    <citation type="submission" date="2007-11" db="EMBL/GenBank/DDBJ databases">
        <authorList>
            <person name="Sluis M.K."/>
            <person name="Sayavedra-Soto L.A."/>
            <person name="Arp D.J."/>
        </authorList>
    </citation>
    <scope>NUCLEOTIDE SEQUENCE</scope>
</reference>
<dbReference type="GO" id="GO:0016709">
    <property type="term" value="F:oxidoreductase activity, acting on paired donors, with incorporation or reduction of molecular oxygen, NAD(P)H as one donor, and incorporation of one atom of oxygen"/>
    <property type="evidence" value="ECO:0007669"/>
    <property type="project" value="InterPro"/>
</dbReference>
<dbReference type="SUPFAM" id="SSF47240">
    <property type="entry name" value="Ferritin-like"/>
    <property type="match status" value="1"/>
</dbReference>
<dbReference type="BioCyc" id="MetaCyc:MONOMER-19857"/>